<evidence type="ECO:0000259" key="1">
    <source>
        <dbReference type="Pfam" id="PF01609"/>
    </source>
</evidence>
<evidence type="ECO:0000313" key="2">
    <source>
        <dbReference type="EMBL" id="QIW62295.1"/>
    </source>
</evidence>
<proteinExistence type="predicted"/>
<dbReference type="Pfam" id="PF01609">
    <property type="entry name" value="DDE_Tnp_1"/>
    <property type="match status" value="1"/>
</dbReference>
<dbReference type="GO" id="GO:0003677">
    <property type="term" value="F:DNA binding"/>
    <property type="evidence" value="ECO:0007669"/>
    <property type="project" value="InterPro"/>
</dbReference>
<reference evidence="2 3" key="1">
    <citation type="submission" date="2019-12" db="EMBL/GenBank/DDBJ databases">
        <title>Sequencing and analysis of the whole genome of Mycoplasma gallinaceum strain Peacock20181011.</title>
        <authorList>
            <person name="Liu X."/>
            <person name="Qin Z."/>
            <person name="Xu H."/>
        </authorList>
    </citation>
    <scope>NUCLEOTIDE SEQUENCE [LARGE SCALE GENOMIC DNA]</scope>
    <source>
        <strain evidence="2 3">Peacock20181011</strain>
    </source>
</reference>
<dbReference type="PANTHER" id="PTHR34614">
    <property type="match status" value="1"/>
</dbReference>
<dbReference type="EMBL" id="CP047225">
    <property type="protein sequence ID" value="QIW62295.1"/>
    <property type="molecule type" value="Genomic_DNA"/>
</dbReference>
<dbReference type="SUPFAM" id="SSF53098">
    <property type="entry name" value="Ribonuclease H-like"/>
    <property type="match status" value="1"/>
</dbReference>
<dbReference type="InterPro" id="IPR012337">
    <property type="entry name" value="RNaseH-like_sf"/>
</dbReference>
<dbReference type="InterPro" id="IPR002559">
    <property type="entry name" value="Transposase_11"/>
</dbReference>
<name>A0A6H0V729_9BACT</name>
<protein>
    <submittedName>
        <fullName evidence="2">IS1634 family transposase</fullName>
    </submittedName>
</protein>
<organism evidence="2 3">
    <name type="scientific">Mycoplasmopsis gallinacea</name>
    <dbReference type="NCBI Taxonomy" id="29556"/>
    <lineage>
        <taxon>Bacteria</taxon>
        <taxon>Bacillati</taxon>
        <taxon>Mycoplasmatota</taxon>
        <taxon>Mycoplasmoidales</taxon>
        <taxon>Metamycoplasmataceae</taxon>
        <taxon>Mycoplasmopsis</taxon>
    </lineage>
</organism>
<dbReference type="NCBIfam" id="NF033559">
    <property type="entry name" value="transpos_IS1634"/>
    <property type="match status" value="1"/>
</dbReference>
<sequence>MITMIIMYNINMSNYILYKRKNPKGIYIALGISKGYGKGIGNLVGLGYWEEIKEKYSLQNIDDLKPIARLVPVGEDKIEVKTKFFQLLNPKSVETNVKNVGIELIYKVIKELDLFKGLPKTKHKSLEEVLEFIVATRIIQPRSYICQYKNKNDFLHEIDIKKSSIYNYFNTFLEYKNAILVNIYNKMQELTTRNTKLMHFDNTTVYFQSFSRDGLRQRGFSKDGKHDEDQIVVAMAVDNNGIPFHYKVFEGNTADSKTLVKFLVEMQRIYKTKDTIIVADKGISQNANLRYLEQKGYKYIVQKRIDILAKEDKAFIVNDQGFVQENDYFTKSRFVQSVWAKNKNKKRYSDTFRKQFVYFSPSKQTLDKIKRENLINKLEKKSINGELPLSALVPEYKKKYMDVDGKTVGRLNIEKIKKVANEDGFYMIETNITNIDSKEANEIYKGQWKVEEGFRTLKSAIEVRPMYVYKDEHIQSHVFLCFLSLIVLKYCIYKLNKFYKDNGEIRKLTMNMFIDALKLITITTKTVNGKVVSEIKNNLDPEHKELNKIYSDFQYAVDGLSL</sequence>
<accession>A0A6H0V729</accession>
<dbReference type="GO" id="GO:0006313">
    <property type="term" value="P:DNA transposition"/>
    <property type="evidence" value="ECO:0007669"/>
    <property type="project" value="InterPro"/>
</dbReference>
<dbReference type="Proteomes" id="UP000503310">
    <property type="component" value="Chromosome"/>
</dbReference>
<evidence type="ECO:0000313" key="3">
    <source>
        <dbReference type="Proteomes" id="UP000503310"/>
    </source>
</evidence>
<feature type="domain" description="Transposase IS4-like" evidence="1">
    <location>
        <begin position="201"/>
        <end position="485"/>
    </location>
</feature>
<dbReference type="GO" id="GO:0004803">
    <property type="term" value="F:transposase activity"/>
    <property type="evidence" value="ECO:0007669"/>
    <property type="project" value="InterPro"/>
</dbReference>
<dbReference type="PANTHER" id="PTHR34614:SF2">
    <property type="entry name" value="TRANSPOSASE IS4-LIKE DOMAIN-CONTAINING PROTEIN"/>
    <property type="match status" value="1"/>
</dbReference>
<dbReference type="AlphaFoldDB" id="A0A6H0V729"/>
<dbReference type="RefSeq" id="WP_167845269.1">
    <property type="nucleotide sequence ID" value="NZ_CP047225.1"/>
</dbReference>
<dbReference type="InterPro" id="IPR047654">
    <property type="entry name" value="IS1634_transpos"/>
</dbReference>
<gene>
    <name evidence="2" type="ORF">GOQ20_02545</name>
</gene>